<sequence>MQENIKTKKGIKEVEMHNDVPQKDTSSKEEWEESGNSDDDIDYTGADIPDIEIHEADDLKPGDFILVELGTGKRMSTTFRYLCCNSFNNCFRYRVADTMSTKYILTNQKPNSIT</sequence>
<gene>
    <name evidence="2" type="ORF">CEUTPL_LOCUS14010</name>
</gene>
<feature type="compositionally biased region" description="Basic and acidic residues" evidence="1">
    <location>
        <begin position="10"/>
        <end position="29"/>
    </location>
</feature>
<protein>
    <submittedName>
        <fullName evidence="2">Uncharacterized protein</fullName>
    </submittedName>
</protein>
<accession>A0A9N9QNU4</accession>
<evidence type="ECO:0000313" key="3">
    <source>
        <dbReference type="Proteomes" id="UP001152799"/>
    </source>
</evidence>
<organism evidence="2 3">
    <name type="scientific">Ceutorhynchus assimilis</name>
    <name type="common">cabbage seed weevil</name>
    <dbReference type="NCBI Taxonomy" id="467358"/>
    <lineage>
        <taxon>Eukaryota</taxon>
        <taxon>Metazoa</taxon>
        <taxon>Ecdysozoa</taxon>
        <taxon>Arthropoda</taxon>
        <taxon>Hexapoda</taxon>
        <taxon>Insecta</taxon>
        <taxon>Pterygota</taxon>
        <taxon>Neoptera</taxon>
        <taxon>Endopterygota</taxon>
        <taxon>Coleoptera</taxon>
        <taxon>Polyphaga</taxon>
        <taxon>Cucujiformia</taxon>
        <taxon>Curculionidae</taxon>
        <taxon>Ceutorhynchinae</taxon>
        <taxon>Ceutorhynchus</taxon>
    </lineage>
</organism>
<dbReference type="AlphaFoldDB" id="A0A9N9QNU4"/>
<evidence type="ECO:0000313" key="2">
    <source>
        <dbReference type="EMBL" id="CAG9773621.1"/>
    </source>
</evidence>
<feature type="compositionally biased region" description="Acidic residues" evidence="1">
    <location>
        <begin position="30"/>
        <end position="42"/>
    </location>
</feature>
<evidence type="ECO:0000256" key="1">
    <source>
        <dbReference type="SAM" id="MobiDB-lite"/>
    </source>
</evidence>
<dbReference type="OrthoDB" id="6766938at2759"/>
<feature type="region of interest" description="Disordered" evidence="1">
    <location>
        <begin position="1"/>
        <end position="47"/>
    </location>
</feature>
<keyword evidence="3" id="KW-1185">Reference proteome</keyword>
<name>A0A9N9QNU4_9CUCU</name>
<proteinExistence type="predicted"/>
<reference evidence="2" key="1">
    <citation type="submission" date="2022-01" db="EMBL/GenBank/DDBJ databases">
        <authorList>
            <person name="King R."/>
        </authorList>
    </citation>
    <scope>NUCLEOTIDE SEQUENCE</scope>
</reference>
<dbReference type="EMBL" id="OU892285">
    <property type="protein sequence ID" value="CAG9773621.1"/>
    <property type="molecule type" value="Genomic_DNA"/>
</dbReference>
<dbReference type="Proteomes" id="UP001152799">
    <property type="component" value="Chromosome 9"/>
</dbReference>